<dbReference type="AlphaFoldDB" id="A0A975GFZ7"/>
<name>A0A975GFZ7_9BACT</name>
<evidence type="ECO:0000313" key="2">
    <source>
        <dbReference type="Proteomes" id="UP000663720"/>
    </source>
</evidence>
<dbReference type="Gene3D" id="3.30.450.20">
    <property type="entry name" value="PAS domain"/>
    <property type="match status" value="1"/>
</dbReference>
<organism evidence="1 2">
    <name type="scientific">Desulfonema limicola</name>
    <dbReference type="NCBI Taxonomy" id="45656"/>
    <lineage>
        <taxon>Bacteria</taxon>
        <taxon>Pseudomonadati</taxon>
        <taxon>Thermodesulfobacteriota</taxon>
        <taxon>Desulfobacteria</taxon>
        <taxon>Desulfobacterales</taxon>
        <taxon>Desulfococcaceae</taxon>
        <taxon>Desulfonema</taxon>
    </lineage>
</organism>
<dbReference type="EMBL" id="CP061799">
    <property type="protein sequence ID" value="QTA79695.1"/>
    <property type="molecule type" value="Genomic_DNA"/>
</dbReference>
<keyword evidence="2" id="KW-1185">Reference proteome</keyword>
<dbReference type="Proteomes" id="UP000663720">
    <property type="component" value="Chromosome"/>
</dbReference>
<reference evidence="1" key="1">
    <citation type="journal article" date="2021" name="Microb. Physiol.">
        <title>Proteogenomic Insights into the Physiology of Marine, Sulfate-Reducing, Filamentous Desulfonema limicola and Desulfonema magnum.</title>
        <authorList>
            <person name="Schnaars V."/>
            <person name="Wohlbrand L."/>
            <person name="Scheve S."/>
            <person name="Hinrichs C."/>
            <person name="Reinhardt R."/>
            <person name="Rabus R."/>
        </authorList>
    </citation>
    <scope>NUCLEOTIDE SEQUENCE</scope>
    <source>
        <strain evidence="1">5ac10</strain>
    </source>
</reference>
<sequence>MIFCYLTIYNMEEKMKGLSVVLSLLAVLFLATGVIAADKAAISKNVDGIAAALDGGKTAADFKADAYTPYAFIMEQGGNLLVHPSLAGQNLKDKAAPVYEAVAKATPEGVWVDYEWQGAKKHSYVKKTKAGLIVGSGYSD</sequence>
<protein>
    <recommendedName>
        <fullName evidence="3">Single Cache domain-containing protein</fullName>
    </recommendedName>
</protein>
<evidence type="ECO:0000313" key="1">
    <source>
        <dbReference type="EMBL" id="QTA79695.1"/>
    </source>
</evidence>
<proteinExistence type="predicted"/>
<evidence type="ECO:0008006" key="3">
    <source>
        <dbReference type="Google" id="ProtNLM"/>
    </source>
</evidence>
<dbReference type="KEGG" id="dli:dnl_19710"/>
<gene>
    <name evidence="1" type="ORF">dnl_19710</name>
</gene>
<accession>A0A975GFZ7</accession>